<dbReference type="EMBL" id="VSSQ01004934">
    <property type="protein sequence ID" value="MPM27214.1"/>
    <property type="molecule type" value="Genomic_DNA"/>
</dbReference>
<name>A0A644YM84_9ZZZZ</name>
<sequence>MEDQAELQERLRRQRPVDWDQLPDFSLYMDQVLSYMDRQVLRFDGDDGLTAAMVNNYTKGGLLPRADGKKYSREHLAYLTVICVLKQVLSTRDMHLLLDQELKDSGSVEAGYQTFCRSLDGSMNLTADQMDRHQDPEKLADSAIHFALLSYAAGAASRRYVTLLRRQRDAGEEKPAREKRVRQKKEEESD</sequence>
<dbReference type="PANTHER" id="PTHR40056">
    <property type="entry name" value="HYPOTHETICAL CYTOSOLIC PROTEIN"/>
    <property type="match status" value="1"/>
</dbReference>
<reference evidence="2" key="1">
    <citation type="submission" date="2019-08" db="EMBL/GenBank/DDBJ databases">
        <authorList>
            <person name="Kucharzyk K."/>
            <person name="Murdoch R.W."/>
            <person name="Higgins S."/>
            <person name="Loffler F."/>
        </authorList>
    </citation>
    <scope>NUCLEOTIDE SEQUENCE</scope>
</reference>
<gene>
    <name evidence="2" type="ORF">SDC9_73724</name>
</gene>
<feature type="region of interest" description="Disordered" evidence="1">
    <location>
        <begin position="166"/>
        <end position="190"/>
    </location>
</feature>
<evidence type="ECO:0000313" key="2">
    <source>
        <dbReference type="EMBL" id="MPM27214.1"/>
    </source>
</evidence>
<accession>A0A644YM84</accession>
<organism evidence="2">
    <name type="scientific">bioreactor metagenome</name>
    <dbReference type="NCBI Taxonomy" id="1076179"/>
    <lineage>
        <taxon>unclassified sequences</taxon>
        <taxon>metagenomes</taxon>
        <taxon>ecological metagenomes</taxon>
    </lineage>
</organism>
<evidence type="ECO:0008006" key="3">
    <source>
        <dbReference type="Google" id="ProtNLM"/>
    </source>
</evidence>
<protein>
    <recommendedName>
        <fullName evidence="3">DUF1836 domain-containing protein</fullName>
    </recommendedName>
</protein>
<dbReference type="AlphaFoldDB" id="A0A644YM84"/>
<dbReference type="InterPro" id="IPR014975">
    <property type="entry name" value="DUF1836"/>
</dbReference>
<proteinExistence type="predicted"/>
<dbReference type="Pfam" id="PF08876">
    <property type="entry name" value="DUF1836"/>
    <property type="match status" value="1"/>
</dbReference>
<evidence type="ECO:0000256" key="1">
    <source>
        <dbReference type="SAM" id="MobiDB-lite"/>
    </source>
</evidence>
<comment type="caution">
    <text evidence="2">The sequence shown here is derived from an EMBL/GenBank/DDBJ whole genome shotgun (WGS) entry which is preliminary data.</text>
</comment>
<dbReference type="PANTHER" id="PTHR40056:SF1">
    <property type="entry name" value="DUF1836 DOMAIN-CONTAINING PROTEIN"/>
    <property type="match status" value="1"/>
</dbReference>